<proteinExistence type="inferred from homology"/>
<dbReference type="Pfam" id="PF01316">
    <property type="entry name" value="Arg_repressor"/>
    <property type="match status" value="1"/>
</dbReference>
<dbReference type="Gene3D" id="1.10.10.10">
    <property type="entry name" value="Winged helix-like DNA-binding domain superfamily/Winged helix DNA-binding domain"/>
    <property type="match status" value="1"/>
</dbReference>
<sequence length="155" mass="17170">MIKKERLTVIAEILEKEPVASQQELVAALAKRGIDVQQSSISRDLAALNYVKVTGANGVTHYQKILASDSRDRDHLHEMVSEVMISITRIQFMNVIKTLPANGNLLAAVIDDLAMPEVVGTLAGHDTIYVTSPDEETATRLYDELLEYLSLTDIY</sequence>
<comment type="pathway">
    <text evidence="7">Amino-acid biosynthesis; L-arginine biosynthesis [regulation].</text>
</comment>
<feature type="domain" description="Arginine repressor C-terminal" evidence="9">
    <location>
        <begin position="81"/>
        <end position="146"/>
    </location>
</feature>
<dbReference type="InterPro" id="IPR001669">
    <property type="entry name" value="Arg_repress"/>
</dbReference>
<dbReference type="GO" id="GO:0006526">
    <property type="term" value="P:L-arginine biosynthetic process"/>
    <property type="evidence" value="ECO:0007669"/>
    <property type="project" value="UniProtKB-UniPathway"/>
</dbReference>
<evidence type="ECO:0000256" key="5">
    <source>
        <dbReference type="ARBA" id="ARBA00023125"/>
    </source>
</evidence>
<keyword evidence="4 7" id="KW-0805">Transcription regulation</keyword>
<dbReference type="InterPro" id="IPR036388">
    <property type="entry name" value="WH-like_DNA-bd_sf"/>
</dbReference>
<accession>A0A4P6YVY3</accession>
<evidence type="ECO:0000256" key="6">
    <source>
        <dbReference type="ARBA" id="ARBA00023163"/>
    </source>
</evidence>
<evidence type="ECO:0000256" key="2">
    <source>
        <dbReference type="ARBA" id="ARBA00008316"/>
    </source>
</evidence>
<dbReference type="SUPFAM" id="SSF55252">
    <property type="entry name" value="C-terminal domain of arginine repressor"/>
    <property type="match status" value="1"/>
</dbReference>
<keyword evidence="7" id="KW-0055">Arginine biosynthesis</keyword>
<dbReference type="AlphaFoldDB" id="A0A4P6YVY3"/>
<comment type="subcellular location">
    <subcellularLocation>
        <location evidence="1 7">Cytoplasm</location>
    </subcellularLocation>
</comment>
<dbReference type="GO" id="GO:0003677">
    <property type="term" value="F:DNA binding"/>
    <property type="evidence" value="ECO:0007669"/>
    <property type="project" value="UniProtKB-KW"/>
</dbReference>
<keyword evidence="6 7" id="KW-0804">Transcription</keyword>
<protein>
    <recommendedName>
        <fullName evidence="7">Arginine repressor</fullName>
    </recommendedName>
</protein>
<dbReference type="InterPro" id="IPR020900">
    <property type="entry name" value="Arg_repress_DNA-bd"/>
</dbReference>
<dbReference type="PANTHER" id="PTHR34471">
    <property type="entry name" value="ARGININE REPRESSOR"/>
    <property type="match status" value="1"/>
</dbReference>
<dbReference type="Proteomes" id="UP000292886">
    <property type="component" value="Chromosome"/>
</dbReference>
<dbReference type="PANTHER" id="PTHR34471:SF1">
    <property type="entry name" value="ARGININE REPRESSOR"/>
    <property type="match status" value="1"/>
</dbReference>
<evidence type="ECO:0000259" key="8">
    <source>
        <dbReference type="Pfam" id="PF01316"/>
    </source>
</evidence>
<organism evidence="10 11">
    <name type="scientific">Periweissella cryptocerci</name>
    <dbReference type="NCBI Taxonomy" id="2506420"/>
    <lineage>
        <taxon>Bacteria</taxon>
        <taxon>Bacillati</taxon>
        <taxon>Bacillota</taxon>
        <taxon>Bacilli</taxon>
        <taxon>Lactobacillales</taxon>
        <taxon>Lactobacillaceae</taxon>
        <taxon>Periweissella</taxon>
    </lineage>
</organism>
<dbReference type="InterPro" id="IPR036251">
    <property type="entry name" value="Arg_repress_C_sf"/>
</dbReference>
<name>A0A4P6YVY3_9LACO</name>
<keyword evidence="7" id="KW-0028">Amino-acid biosynthesis</keyword>
<evidence type="ECO:0000256" key="4">
    <source>
        <dbReference type="ARBA" id="ARBA00023015"/>
    </source>
</evidence>
<comment type="similarity">
    <text evidence="2 7">Belongs to the ArgR family.</text>
</comment>
<feature type="domain" description="Arginine repressor DNA-binding" evidence="8">
    <location>
        <begin position="1"/>
        <end position="62"/>
    </location>
</feature>
<dbReference type="Gene3D" id="3.30.1360.40">
    <property type="match status" value="1"/>
</dbReference>
<dbReference type="OrthoDB" id="9807089at2"/>
<reference evidence="11" key="1">
    <citation type="submission" date="2019-03" db="EMBL/GenBank/DDBJ databases">
        <title>Weissella sp. 26KH-42 Genome sequencing.</title>
        <authorList>
            <person name="Heo J."/>
            <person name="Kim S.-J."/>
            <person name="Kim J.-S."/>
            <person name="Hong S.-B."/>
            <person name="Kwon S.-W."/>
        </authorList>
    </citation>
    <scope>NUCLEOTIDE SEQUENCE [LARGE SCALE GENOMIC DNA]</scope>
    <source>
        <strain evidence="11">26KH-42</strain>
    </source>
</reference>
<keyword evidence="3 7" id="KW-0963">Cytoplasm</keyword>
<dbReference type="GO" id="GO:1900079">
    <property type="term" value="P:regulation of arginine biosynthetic process"/>
    <property type="evidence" value="ECO:0007669"/>
    <property type="project" value="UniProtKB-UniRule"/>
</dbReference>
<dbReference type="GO" id="GO:0005737">
    <property type="term" value="C:cytoplasm"/>
    <property type="evidence" value="ECO:0007669"/>
    <property type="project" value="UniProtKB-SubCell"/>
</dbReference>
<dbReference type="PRINTS" id="PR01467">
    <property type="entry name" value="ARGREPRESSOR"/>
</dbReference>
<dbReference type="HAMAP" id="MF_00173">
    <property type="entry name" value="Arg_repressor"/>
    <property type="match status" value="1"/>
</dbReference>
<dbReference type="KEGG" id="wei:EQG49_10960"/>
<evidence type="ECO:0000259" key="9">
    <source>
        <dbReference type="Pfam" id="PF02863"/>
    </source>
</evidence>
<evidence type="ECO:0000256" key="3">
    <source>
        <dbReference type="ARBA" id="ARBA00022490"/>
    </source>
</evidence>
<dbReference type="UniPathway" id="UPA00068"/>
<evidence type="ECO:0000256" key="1">
    <source>
        <dbReference type="ARBA" id="ARBA00004496"/>
    </source>
</evidence>
<evidence type="ECO:0000256" key="7">
    <source>
        <dbReference type="HAMAP-Rule" id="MF_00173"/>
    </source>
</evidence>
<evidence type="ECO:0000313" key="11">
    <source>
        <dbReference type="Proteomes" id="UP000292886"/>
    </source>
</evidence>
<evidence type="ECO:0000313" key="10">
    <source>
        <dbReference type="EMBL" id="QBO36926.1"/>
    </source>
</evidence>
<comment type="function">
    <text evidence="7">Regulates arginine biosynthesis genes.</text>
</comment>
<keyword evidence="7" id="KW-0678">Repressor</keyword>
<gene>
    <name evidence="7" type="primary">argR</name>
    <name evidence="10" type="ORF">EQG49_10960</name>
</gene>
<dbReference type="InterPro" id="IPR036390">
    <property type="entry name" value="WH_DNA-bd_sf"/>
</dbReference>
<dbReference type="GO" id="GO:0003700">
    <property type="term" value="F:DNA-binding transcription factor activity"/>
    <property type="evidence" value="ECO:0007669"/>
    <property type="project" value="UniProtKB-UniRule"/>
</dbReference>
<keyword evidence="11" id="KW-1185">Reference proteome</keyword>
<dbReference type="GO" id="GO:0034618">
    <property type="term" value="F:arginine binding"/>
    <property type="evidence" value="ECO:0007669"/>
    <property type="project" value="InterPro"/>
</dbReference>
<dbReference type="InterPro" id="IPR020899">
    <property type="entry name" value="Arg_repress_C"/>
</dbReference>
<dbReference type="GO" id="GO:0051259">
    <property type="term" value="P:protein complex oligomerization"/>
    <property type="evidence" value="ECO:0007669"/>
    <property type="project" value="InterPro"/>
</dbReference>
<dbReference type="RefSeq" id="WP_133364003.1">
    <property type="nucleotide sequence ID" value="NZ_CP037940.1"/>
</dbReference>
<dbReference type="EMBL" id="CP037940">
    <property type="protein sequence ID" value="QBO36926.1"/>
    <property type="molecule type" value="Genomic_DNA"/>
</dbReference>
<dbReference type="SUPFAM" id="SSF46785">
    <property type="entry name" value="Winged helix' DNA-binding domain"/>
    <property type="match status" value="1"/>
</dbReference>
<dbReference type="Pfam" id="PF02863">
    <property type="entry name" value="Arg_repressor_C"/>
    <property type="match status" value="1"/>
</dbReference>
<keyword evidence="5 7" id="KW-0238">DNA-binding</keyword>